<sequence length="65" mass="7058">MPLFLFFTSSTDFSALPAGFYCSVRAVTEVTTADLSASPSSFSSTLRVFSKITFTTTAFAHVYLD</sequence>
<dbReference type="Proteomes" id="UP000193785">
    <property type="component" value="Unassembled WGS sequence"/>
</dbReference>
<comment type="caution">
    <text evidence="1">The sequence shown here is derived from an EMBL/GenBank/DDBJ whole genome shotgun (WGS) entry which is preliminary data.</text>
</comment>
<evidence type="ECO:0000313" key="1">
    <source>
        <dbReference type="EMBL" id="ORM90480.1"/>
    </source>
</evidence>
<name>A0ABX3UM36_9GAMM</name>
<dbReference type="EMBL" id="MLJJ01000059">
    <property type="protein sequence ID" value="ORM90480.1"/>
    <property type="molecule type" value="Genomic_DNA"/>
</dbReference>
<organism evidence="1 2">
    <name type="scientific">Pantoea septica</name>
    <dbReference type="NCBI Taxonomy" id="472695"/>
    <lineage>
        <taxon>Bacteria</taxon>
        <taxon>Pseudomonadati</taxon>
        <taxon>Pseudomonadota</taxon>
        <taxon>Gammaproteobacteria</taxon>
        <taxon>Enterobacterales</taxon>
        <taxon>Erwiniaceae</taxon>
        <taxon>Pantoea</taxon>
    </lineage>
</organism>
<accession>A0ABX3UM36</accession>
<gene>
    <name evidence="1" type="ORF">HA46_19405</name>
</gene>
<evidence type="ECO:0000313" key="2">
    <source>
        <dbReference type="Proteomes" id="UP000193785"/>
    </source>
</evidence>
<protein>
    <submittedName>
        <fullName evidence="1">Uncharacterized protein</fullName>
    </submittedName>
</protein>
<keyword evidence="2" id="KW-1185">Reference proteome</keyword>
<proteinExistence type="predicted"/>
<reference evidence="1 2" key="1">
    <citation type="journal article" date="2017" name="Antonie Van Leeuwenhoek">
        <title>Phylogenomic resolution of the bacterial genus Pantoea and its relationship with Erwinia and Tatumella.</title>
        <authorList>
            <person name="Palmer M."/>
            <person name="Steenkamp E.T."/>
            <person name="Coetzee M.P."/>
            <person name="Chan W.Y."/>
            <person name="van Zyl E."/>
            <person name="De Maayer P."/>
            <person name="Coutinho T.A."/>
            <person name="Blom J."/>
            <person name="Smits T.H."/>
            <person name="Duffy B."/>
            <person name="Venter S.N."/>
        </authorList>
    </citation>
    <scope>NUCLEOTIDE SEQUENCE [LARGE SCALE GENOMIC DNA]</scope>
    <source>
        <strain evidence="1 2">LMG 5345</strain>
    </source>
</reference>